<comment type="caution">
    <text evidence="1">The sequence shown here is derived from an EMBL/GenBank/DDBJ whole genome shotgun (WGS) entry which is preliminary data.</text>
</comment>
<dbReference type="Proteomes" id="UP001606210">
    <property type="component" value="Unassembled WGS sequence"/>
</dbReference>
<name>A0ABW7F647_9BURK</name>
<proteinExistence type="predicted"/>
<evidence type="ECO:0000313" key="1">
    <source>
        <dbReference type="EMBL" id="MFG6430793.1"/>
    </source>
</evidence>
<dbReference type="RefSeq" id="WP_394479323.1">
    <property type="nucleotide sequence ID" value="NZ_JBIGHV010000004.1"/>
</dbReference>
<reference evidence="1 2" key="1">
    <citation type="submission" date="2024-08" db="EMBL/GenBank/DDBJ databases">
        <authorList>
            <person name="Lu H."/>
        </authorList>
    </citation>
    <scope>NUCLEOTIDE SEQUENCE [LARGE SCALE GENOMIC DNA]</scope>
    <source>
        <strain evidence="1 2">LYH14W</strain>
    </source>
</reference>
<organism evidence="1 2">
    <name type="scientific">Pelomonas parva</name>
    <dbReference type="NCBI Taxonomy" id="3299032"/>
    <lineage>
        <taxon>Bacteria</taxon>
        <taxon>Pseudomonadati</taxon>
        <taxon>Pseudomonadota</taxon>
        <taxon>Betaproteobacteria</taxon>
        <taxon>Burkholderiales</taxon>
        <taxon>Sphaerotilaceae</taxon>
        <taxon>Roseateles</taxon>
    </lineage>
</organism>
<sequence length="290" mass="30697">MSAKRWALAFLIGLAVVAGWIYAMRAPAERRPAAPPGPTAAALPLNRPPSALARLAETSAASAVAPPAAPHPITAPVAAKPRIGSEGYGPHIERAQAGNDAAAAWEAVEWLRQCASNEEKRQSYEGLRGERIPQEMLAQLMLEADAEGRLCQTVTARHRAMLQELALRAIRGGVPHAATGFAELVSPDDLAPGLRQEVADAMRRDANAGQPGSLVGVLARGTAWGLSDEERLAYLVALGEMHGNGGAALVRQWIAQRAIQFKAEPTPQQLAAAQTVAQQIIDRARANKPP</sequence>
<dbReference type="EMBL" id="JBIGHV010000004">
    <property type="protein sequence ID" value="MFG6430793.1"/>
    <property type="molecule type" value="Genomic_DNA"/>
</dbReference>
<evidence type="ECO:0000313" key="2">
    <source>
        <dbReference type="Proteomes" id="UP001606210"/>
    </source>
</evidence>
<evidence type="ECO:0008006" key="3">
    <source>
        <dbReference type="Google" id="ProtNLM"/>
    </source>
</evidence>
<gene>
    <name evidence="1" type="ORF">ACG00Y_12765</name>
</gene>
<keyword evidence="2" id="KW-1185">Reference proteome</keyword>
<protein>
    <recommendedName>
        <fullName evidence="3">HEAT repeat domain-containing protein</fullName>
    </recommendedName>
</protein>
<accession>A0ABW7F647</accession>